<sequence length="248" mass="28706">MRKIESLGGKDGLNLLQRKIWETLLCFHMMPKSRYDSIMEARGDGSPDPVQGWTQLRLSCFVSMATFFLFGTAGWLYSSTESHNFKRKDVWSLVKLAHAKHTWLYKGKNIDQQPSPEDTPWYRMDTLVRWLIKNTAAGIKYNRREDWDKTVVFRNNHVTKTNIARFALQDIMAEVSNPKKSMSPHGTPAPDVYIPDKILKPIEASRKTMASAFRRFLGGSEGPWHPMVQPDPSDTEDEELYDLYARYQ</sequence>
<comment type="caution">
    <text evidence="1">The sequence shown here is derived from an EMBL/GenBank/DDBJ whole genome shotgun (WGS) entry which is preliminary data.</text>
</comment>
<organism evidence="1 2">
    <name type="scientific">Puccinia striiformis f. sp. tritici PST-78</name>
    <dbReference type="NCBI Taxonomy" id="1165861"/>
    <lineage>
        <taxon>Eukaryota</taxon>
        <taxon>Fungi</taxon>
        <taxon>Dikarya</taxon>
        <taxon>Basidiomycota</taxon>
        <taxon>Pucciniomycotina</taxon>
        <taxon>Pucciniomycetes</taxon>
        <taxon>Pucciniales</taxon>
        <taxon>Pucciniaceae</taxon>
        <taxon>Puccinia</taxon>
    </lineage>
</organism>
<reference evidence="2" key="1">
    <citation type="submission" date="2014-03" db="EMBL/GenBank/DDBJ databases">
        <title>The Genome Sequence of Puccinia striiformis f. sp. tritici PST-78.</title>
        <authorList>
            <consortium name="The Broad Institute Genome Sequencing Platform"/>
            <person name="Cuomo C."/>
            <person name="Hulbert S."/>
            <person name="Chen X."/>
            <person name="Walker B."/>
            <person name="Young S.K."/>
            <person name="Zeng Q."/>
            <person name="Gargeya S."/>
            <person name="Fitzgerald M."/>
            <person name="Haas B."/>
            <person name="Abouelleil A."/>
            <person name="Alvarado L."/>
            <person name="Arachchi H.M."/>
            <person name="Berlin A.M."/>
            <person name="Chapman S.B."/>
            <person name="Goldberg J."/>
            <person name="Griggs A."/>
            <person name="Gujja S."/>
            <person name="Hansen M."/>
            <person name="Howarth C."/>
            <person name="Imamovic A."/>
            <person name="Larimer J."/>
            <person name="McCowan C."/>
            <person name="Montmayeur A."/>
            <person name="Murphy C."/>
            <person name="Neiman D."/>
            <person name="Pearson M."/>
            <person name="Priest M."/>
            <person name="Roberts A."/>
            <person name="Saif S."/>
            <person name="Shea T."/>
            <person name="Sisk P."/>
            <person name="Sykes S."/>
            <person name="Wortman J."/>
            <person name="Nusbaum C."/>
            <person name="Birren B."/>
        </authorList>
    </citation>
    <scope>NUCLEOTIDE SEQUENCE [LARGE SCALE GENOMIC DNA]</scope>
    <source>
        <strain evidence="2">race PST-78</strain>
    </source>
</reference>
<name>A0A0L0VBQ5_9BASI</name>
<proteinExistence type="predicted"/>
<dbReference type="Proteomes" id="UP000054564">
    <property type="component" value="Unassembled WGS sequence"/>
</dbReference>
<evidence type="ECO:0000313" key="1">
    <source>
        <dbReference type="EMBL" id="KNE96710.1"/>
    </source>
</evidence>
<dbReference type="PANTHER" id="PTHR48193:SF2">
    <property type="entry name" value="ZINC METALLOPROTEASE ZMPB"/>
    <property type="match status" value="1"/>
</dbReference>
<evidence type="ECO:0000313" key="2">
    <source>
        <dbReference type="Proteomes" id="UP000054564"/>
    </source>
</evidence>
<gene>
    <name evidence="1" type="ORF">PSTG_09981</name>
</gene>
<dbReference type="EMBL" id="AJIL01000078">
    <property type="protein sequence ID" value="KNE96710.1"/>
    <property type="molecule type" value="Genomic_DNA"/>
</dbReference>
<dbReference type="STRING" id="1165861.A0A0L0VBQ5"/>
<dbReference type="InterPro" id="IPR053094">
    <property type="entry name" value="Zinc_metalloprotease_ZmpB"/>
</dbReference>
<dbReference type="PANTHER" id="PTHR48193">
    <property type="entry name" value="ZINC METALLOPROTEASE ZMPB-RELATED"/>
    <property type="match status" value="1"/>
</dbReference>
<dbReference type="OrthoDB" id="2507470at2759"/>
<dbReference type="AlphaFoldDB" id="A0A0L0VBQ5"/>
<accession>A0A0L0VBQ5</accession>
<keyword evidence="2" id="KW-1185">Reference proteome</keyword>
<protein>
    <submittedName>
        <fullName evidence="1">Uncharacterized protein</fullName>
    </submittedName>
</protein>